<name>A0A4Z2JGG1_9TELE</name>
<dbReference type="Proteomes" id="UP000314294">
    <property type="component" value="Unassembled WGS sequence"/>
</dbReference>
<evidence type="ECO:0000313" key="2">
    <source>
        <dbReference type="Proteomes" id="UP000314294"/>
    </source>
</evidence>
<sequence length="249" mass="28537">MELVLRFPPLDRDPGPGQLTAEGHVASFRRILVLQTQFKARPGFDSSQFNVKLFSSSTCWFLNFVLNKLSIFPPLHWHSGFGKLTAQCHAALLNGFLALGPSGLSSTPLELRDFTFRYGIGYRRLRFNEKRDVPLGVGVALAVISPKPPLHWDTRFRDLTFQRDAVSFLHLEVLQFLSEDLILSKPLFQWTWTPGSEYSQMKVTVSPSLASTDFRIWTSRIVSRASQPVRLAKYLEEFHIRQPSLYHRM</sequence>
<protein>
    <submittedName>
        <fullName evidence="1">Uncharacterized protein</fullName>
    </submittedName>
</protein>
<reference evidence="1 2" key="1">
    <citation type="submission" date="2019-03" db="EMBL/GenBank/DDBJ databases">
        <title>First draft genome of Liparis tanakae, snailfish: a comprehensive survey of snailfish specific genes.</title>
        <authorList>
            <person name="Kim W."/>
            <person name="Song I."/>
            <person name="Jeong J.-H."/>
            <person name="Kim D."/>
            <person name="Kim S."/>
            <person name="Ryu S."/>
            <person name="Song J.Y."/>
            <person name="Lee S.K."/>
        </authorList>
    </citation>
    <scope>NUCLEOTIDE SEQUENCE [LARGE SCALE GENOMIC DNA]</scope>
    <source>
        <tissue evidence="1">Muscle</tissue>
    </source>
</reference>
<proteinExistence type="predicted"/>
<accession>A0A4Z2JGG1</accession>
<evidence type="ECO:0000313" key="1">
    <source>
        <dbReference type="EMBL" id="TNN89359.1"/>
    </source>
</evidence>
<comment type="caution">
    <text evidence="1">The sequence shown here is derived from an EMBL/GenBank/DDBJ whole genome shotgun (WGS) entry which is preliminary data.</text>
</comment>
<organism evidence="1 2">
    <name type="scientific">Liparis tanakae</name>
    <name type="common">Tanaka's snailfish</name>
    <dbReference type="NCBI Taxonomy" id="230148"/>
    <lineage>
        <taxon>Eukaryota</taxon>
        <taxon>Metazoa</taxon>
        <taxon>Chordata</taxon>
        <taxon>Craniata</taxon>
        <taxon>Vertebrata</taxon>
        <taxon>Euteleostomi</taxon>
        <taxon>Actinopterygii</taxon>
        <taxon>Neopterygii</taxon>
        <taxon>Teleostei</taxon>
        <taxon>Neoteleostei</taxon>
        <taxon>Acanthomorphata</taxon>
        <taxon>Eupercaria</taxon>
        <taxon>Perciformes</taxon>
        <taxon>Cottioidei</taxon>
        <taxon>Cottales</taxon>
        <taxon>Liparidae</taxon>
        <taxon>Liparis</taxon>
    </lineage>
</organism>
<keyword evidence="2" id="KW-1185">Reference proteome</keyword>
<dbReference type="EMBL" id="SRLO01000002">
    <property type="protein sequence ID" value="TNN89359.1"/>
    <property type="molecule type" value="Genomic_DNA"/>
</dbReference>
<dbReference type="AlphaFoldDB" id="A0A4Z2JGG1"/>
<gene>
    <name evidence="1" type="ORF">EYF80_000647</name>
</gene>